<evidence type="ECO:0000313" key="5">
    <source>
        <dbReference type="Proteomes" id="UP000187151"/>
    </source>
</evidence>
<feature type="domain" description="Winged helix-turn-helix" evidence="3">
    <location>
        <begin position="321"/>
        <end position="389"/>
    </location>
</feature>
<organism evidence="4 5">
    <name type="scientific">Streptomyces amritsarensis</name>
    <dbReference type="NCBI Taxonomy" id="681158"/>
    <lineage>
        <taxon>Bacteria</taxon>
        <taxon>Bacillati</taxon>
        <taxon>Actinomycetota</taxon>
        <taxon>Actinomycetes</taxon>
        <taxon>Kitasatosporales</taxon>
        <taxon>Streptomycetaceae</taxon>
        <taxon>Streptomyces</taxon>
    </lineage>
</organism>
<name>A0ABX3FYM3_9ACTN</name>
<feature type="domain" description="Orc1-like AAA ATPase" evidence="2">
    <location>
        <begin position="57"/>
        <end position="196"/>
    </location>
</feature>
<accession>A0ABX3FYM3</accession>
<dbReference type="PANTHER" id="PTHR47691:SF3">
    <property type="entry name" value="HTH-TYPE TRANSCRIPTIONAL REGULATOR RV0890C-RELATED"/>
    <property type="match status" value="1"/>
</dbReference>
<proteinExistence type="predicted"/>
<dbReference type="InterPro" id="IPR027417">
    <property type="entry name" value="P-loop_NTPase"/>
</dbReference>
<dbReference type="Pfam" id="PF25872">
    <property type="entry name" value="HTH_77"/>
    <property type="match status" value="1"/>
</dbReference>
<dbReference type="InterPro" id="IPR058852">
    <property type="entry name" value="HTH_77"/>
</dbReference>
<evidence type="ECO:0000259" key="2">
    <source>
        <dbReference type="Pfam" id="PF13191"/>
    </source>
</evidence>
<sequence>MVPRPYRAGDPRPYPNSGSGSLALDAAHPEQYAPCPMRQRPLRHEARGNLPSELSGFIGRGGELAGLGSLLEVSRLVTVTGVGGVGKSRLVLAAARSVAEGVSGAPGAPGAQGARITPRERCFDGVWLVEVACVRDPALLELTLSEALGLTDHTTRPPRSVLTEHLADKRMLLVLDGFEQLVEETAALVRELLLRSPGLRVLAAGRRPLGVDGERTFPLAPPAPQEALALLEARACAADPAFSATGADRAALVEVCARLDGIPLALELAAARLRTLSPAQVLSRLDDRFGLLTGGARGGLPRHRALRTAIGWSHELCTPAERLLWARLSVFAGHFDLDAAEYVCAGPDLPVECVLDLLGELLAQSLLVREETAAGVRFRMLETVRLYGAGWLESTGDAVRLRRRHRDWYMGLATWCELDWFGPRQHEVAALVEAELPNLRLALECCLDEPDELHLGQYLAGTLWFYWAGCGRLTEGRHWLDRTLDAPAGPPAEYESSRLKALWVLGYVAVLQGDATAAMCALYECRDGAARSGNRVAAAYAAHRLGCLALVSDDMARARELLGGALEQYRAAGELNSNVLMCQVELGMALAFLGDLPGALALCGEVREICEERGERWTKAYALYVLAYAALEAGGAQEARRLLTECVEINHTFDDLVGLVLALELLALVTIAQGDPAEAAVLQGAAEPMWGGVGLQLFGSEYFNAPRLMCARRAVEALGAERYAAYAAEGRELSRESLVVRALRGAARAARPAGRGGVPGPRVSRSTAPADRP</sequence>
<dbReference type="EMBL" id="MQUR01000083">
    <property type="protein sequence ID" value="OLZ58613.1"/>
    <property type="molecule type" value="Genomic_DNA"/>
</dbReference>
<feature type="region of interest" description="Disordered" evidence="1">
    <location>
        <begin position="747"/>
        <end position="773"/>
    </location>
</feature>
<gene>
    <name evidence="4" type="ORF">AVW11_27685</name>
</gene>
<reference evidence="4 5" key="1">
    <citation type="submission" date="2016-01" db="EMBL/GenBank/DDBJ databases">
        <title>Streptomyces amritsarensis strain MTCC 11845 genome sequencing and assembly.</title>
        <authorList>
            <person name="Sharma D."/>
            <person name="Nair G.R."/>
            <person name="Kaur G."/>
            <person name="Manhas R.K."/>
            <person name="Mayilraj S."/>
        </authorList>
    </citation>
    <scope>NUCLEOTIDE SEQUENCE [LARGE SCALE GENOMIC DNA]</scope>
    <source>
        <strain evidence="4 5">MTCC 11845</strain>
    </source>
</reference>
<dbReference type="Gene3D" id="1.25.40.10">
    <property type="entry name" value="Tetratricopeptide repeat domain"/>
    <property type="match status" value="2"/>
</dbReference>
<evidence type="ECO:0000256" key="1">
    <source>
        <dbReference type="SAM" id="MobiDB-lite"/>
    </source>
</evidence>
<dbReference type="Proteomes" id="UP000187151">
    <property type="component" value="Unassembled WGS sequence"/>
</dbReference>
<dbReference type="InterPro" id="IPR011990">
    <property type="entry name" value="TPR-like_helical_dom_sf"/>
</dbReference>
<keyword evidence="5" id="KW-1185">Reference proteome</keyword>
<evidence type="ECO:0000259" key="3">
    <source>
        <dbReference type="Pfam" id="PF25872"/>
    </source>
</evidence>
<dbReference type="SUPFAM" id="SSF48452">
    <property type="entry name" value="TPR-like"/>
    <property type="match status" value="1"/>
</dbReference>
<dbReference type="PANTHER" id="PTHR47691">
    <property type="entry name" value="REGULATOR-RELATED"/>
    <property type="match status" value="1"/>
</dbReference>
<dbReference type="Gene3D" id="3.40.50.300">
    <property type="entry name" value="P-loop containing nucleotide triphosphate hydrolases"/>
    <property type="match status" value="1"/>
</dbReference>
<feature type="region of interest" description="Disordered" evidence="1">
    <location>
        <begin position="1"/>
        <end position="23"/>
    </location>
</feature>
<comment type="caution">
    <text evidence="4">The sequence shown here is derived from an EMBL/GenBank/DDBJ whole genome shotgun (WGS) entry which is preliminary data.</text>
</comment>
<dbReference type="PRINTS" id="PR00364">
    <property type="entry name" value="DISEASERSIST"/>
</dbReference>
<dbReference type="Pfam" id="PF13191">
    <property type="entry name" value="AAA_16"/>
    <property type="match status" value="1"/>
</dbReference>
<protein>
    <submittedName>
        <fullName evidence="4">Regulator</fullName>
    </submittedName>
</protein>
<dbReference type="SUPFAM" id="SSF52540">
    <property type="entry name" value="P-loop containing nucleoside triphosphate hydrolases"/>
    <property type="match status" value="1"/>
</dbReference>
<evidence type="ECO:0000313" key="4">
    <source>
        <dbReference type="EMBL" id="OLZ58613.1"/>
    </source>
</evidence>
<dbReference type="InterPro" id="IPR041664">
    <property type="entry name" value="AAA_16"/>
</dbReference>